<dbReference type="KEGG" id="pacs:FAZ98_02765"/>
<evidence type="ECO:0000256" key="1">
    <source>
        <dbReference type="SAM" id="MobiDB-lite"/>
    </source>
</evidence>
<dbReference type="RefSeq" id="WP_158948562.1">
    <property type="nucleotide sequence ID" value="NZ_CP046913.1"/>
</dbReference>
<sequence>MLPLLSLHDLATSRGDGLRPELLALFRRHALASAGLSAQLETQVCEASPPEHRQAEKDEANAPPR</sequence>
<gene>
    <name evidence="2" type="ORF">FAZ98_02765</name>
</gene>
<feature type="compositionally biased region" description="Basic and acidic residues" evidence="1">
    <location>
        <begin position="49"/>
        <end position="65"/>
    </location>
</feature>
<dbReference type="OrthoDB" id="9103911at2"/>
<keyword evidence="3" id="KW-1185">Reference proteome</keyword>
<evidence type="ECO:0000313" key="3">
    <source>
        <dbReference type="Proteomes" id="UP000433577"/>
    </source>
</evidence>
<reference evidence="2 3" key="1">
    <citation type="submission" date="2019-12" db="EMBL/GenBank/DDBJ databases">
        <title>Paraburkholderia acidiphila 7Q-K02 sp. nov and Paraburkholderia acidisoli DHF22 sp. nov., two strains isolated from forest soil.</title>
        <authorList>
            <person name="Gao Z."/>
            <person name="Qiu L."/>
        </authorList>
    </citation>
    <scope>NUCLEOTIDE SEQUENCE [LARGE SCALE GENOMIC DNA]</scope>
    <source>
        <strain evidence="2 3">DHF22</strain>
    </source>
</reference>
<name>A0A7Z2JEQ6_9BURK</name>
<feature type="region of interest" description="Disordered" evidence="1">
    <location>
        <begin position="42"/>
        <end position="65"/>
    </location>
</feature>
<protein>
    <submittedName>
        <fullName evidence="2">Uncharacterized protein</fullName>
    </submittedName>
</protein>
<proteinExistence type="predicted"/>
<accession>A0A7Z2JEQ6</accession>
<dbReference type="Proteomes" id="UP000433577">
    <property type="component" value="Chromosome 1"/>
</dbReference>
<organism evidence="2 3">
    <name type="scientific">Paraburkholderia acidisoli</name>
    <dbReference type="NCBI Taxonomy" id="2571748"/>
    <lineage>
        <taxon>Bacteria</taxon>
        <taxon>Pseudomonadati</taxon>
        <taxon>Pseudomonadota</taxon>
        <taxon>Betaproteobacteria</taxon>
        <taxon>Burkholderiales</taxon>
        <taxon>Burkholderiaceae</taxon>
        <taxon>Paraburkholderia</taxon>
    </lineage>
</organism>
<dbReference type="AlphaFoldDB" id="A0A7Z2JEQ6"/>
<dbReference type="EMBL" id="CP046913">
    <property type="protein sequence ID" value="QGZ60744.1"/>
    <property type="molecule type" value="Genomic_DNA"/>
</dbReference>
<evidence type="ECO:0000313" key="2">
    <source>
        <dbReference type="EMBL" id="QGZ60744.1"/>
    </source>
</evidence>